<evidence type="ECO:0000313" key="3">
    <source>
        <dbReference type="EMBL" id="KNC31942.1"/>
    </source>
</evidence>
<dbReference type="STRING" id="7375.A0A0L0CIB7"/>
<keyword evidence="1" id="KW-0677">Repeat</keyword>
<comment type="caution">
    <text evidence="3">The sequence shown here is derived from an EMBL/GenBank/DDBJ whole genome shotgun (WGS) entry which is preliminary data.</text>
</comment>
<feature type="domain" description="Fibulin C-terminal Ig-like" evidence="2">
    <location>
        <begin position="13"/>
        <end position="120"/>
    </location>
</feature>
<dbReference type="OrthoDB" id="10022113at2759"/>
<dbReference type="EMBL" id="JRES01000361">
    <property type="protein sequence ID" value="KNC31942.1"/>
    <property type="molecule type" value="Genomic_DNA"/>
</dbReference>
<proteinExistence type="predicted"/>
<sequence length="123" mass="14044">MCEGEDCFNKPSAYTYNFITFVSKMMVPPEGRTFFSLKGPAWYDDIEFDMKIVKIQAAANIEKATNNHFGTTKDHHEVHLSLKRSLEGPQEIEIDLTMTVFTRGLPRGKSVAKVFIIVSQYTF</sequence>
<keyword evidence="4" id="KW-1185">Reference proteome</keyword>
<dbReference type="AlphaFoldDB" id="A0A0L0CIB7"/>
<organism evidence="3 4">
    <name type="scientific">Lucilia cuprina</name>
    <name type="common">Green bottle fly</name>
    <name type="synonym">Australian sheep blowfly</name>
    <dbReference type="NCBI Taxonomy" id="7375"/>
    <lineage>
        <taxon>Eukaryota</taxon>
        <taxon>Metazoa</taxon>
        <taxon>Ecdysozoa</taxon>
        <taxon>Arthropoda</taxon>
        <taxon>Hexapoda</taxon>
        <taxon>Insecta</taxon>
        <taxon>Pterygota</taxon>
        <taxon>Neoptera</taxon>
        <taxon>Endopterygota</taxon>
        <taxon>Diptera</taxon>
        <taxon>Brachycera</taxon>
        <taxon>Muscomorpha</taxon>
        <taxon>Oestroidea</taxon>
        <taxon>Calliphoridae</taxon>
        <taxon>Luciliinae</taxon>
        <taxon>Lucilia</taxon>
    </lineage>
</organism>
<gene>
    <name evidence="3" type="ORF">FF38_04051</name>
</gene>
<evidence type="ECO:0000259" key="2">
    <source>
        <dbReference type="Pfam" id="PF22914"/>
    </source>
</evidence>
<evidence type="ECO:0000313" key="4">
    <source>
        <dbReference type="Proteomes" id="UP000037069"/>
    </source>
</evidence>
<dbReference type="Proteomes" id="UP000037069">
    <property type="component" value="Unassembled WGS sequence"/>
</dbReference>
<protein>
    <recommendedName>
        <fullName evidence="2">Fibulin C-terminal Ig-like domain-containing protein</fullName>
    </recommendedName>
</protein>
<evidence type="ECO:0000256" key="1">
    <source>
        <dbReference type="ARBA" id="ARBA00022737"/>
    </source>
</evidence>
<accession>A0A0L0CIB7</accession>
<dbReference type="Pfam" id="PF22914">
    <property type="entry name" value="Fibulin_C"/>
    <property type="match status" value="1"/>
</dbReference>
<reference evidence="3 4" key="1">
    <citation type="journal article" date="2015" name="Nat. Commun.">
        <title>Lucilia cuprina genome unlocks parasitic fly biology to underpin future interventions.</title>
        <authorList>
            <person name="Anstead C.A."/>
            <person name="Korhonen P.K."/>
            <person name="Young N.D."/>
            <person name="Hall R.S."/>
            <person name="Jex A.R."/>
            <person name="Murali S.C."/>
            <person name="Hughes D.S."/>
            <person name="Lee S.F."/>
            <person name="Perry T."/>
            <person name="Stroehlein A.J."/>
            <person name="Ansell B.R."/>
            <person name="Breugelmans B."/>
            <person name="Hofmann A."/>
            <person name="Qu J."/>
            <person name="Dugan S."/>
            <person name="Lee S.L."/>
            <person name="Chao H."/>
            <person name="Dinh H."/>
            <person name="Han Y."/>
            <person name="Doddapaneni H.V."/>
            <person name="Worley K.C."/>
            <person name="Muzny D.M."/>
            <person name="Ioannidis P."/>
            <person name="Waterhouse R.M."/>
            <person name="Zdobnov E.M."/>
            <person name="James P.J."/>
            <person name="Bagnall N.H."/>
            <person name="Kotze A.C."/>
            <person name="Gibbs R.A."/>
            <person name="Richards S."/>
            <person name="Batterham P."/>
            <person name="Gasser R.B."/>
        </authorList>
    </citation>
    <scope>NUCLEOTIDE SEQUENCE [LARGE SCALE GENOMIC DNA]</scope>
    <source>
        <strain evidence="3 4">LS</strain>
        <tissue evidence="3">Full body</tissue>
    </source>
</reference>
<dbReference type="InterPro" id="IPR055088">
    <property type="entry name" value="Fibulin_C"/>
</dbReference>
<dbReference type="OMA" id="CEGEDCF"/>
<name>A0A0L0CIB7_LUCCU</name>